<dbReference type="AlphaFoldDB" id="V6M5V2"/>
<dbReference type="CDD" id="cd02961">
    <property type="entry name" value="PDI_a_family"/>
    <property type="match status" value="1"/>
</dbReference>
<name>V6M5V2_9EUKA</name>
<accession>V6M5V2</accession>
<protein>
    <submittedName>
        <fullName evidence="2">Thioredoxin domain-containing protein</fullName>
    </submittedName>
</protein>
<gene>
    <name evidence="2" type="ORF">SS50377_11035</name>
</gene>
<dbReference type="GO" id="GO:0003756">
    <property type="term" value="F:protein disulfide isomerase activity"/>
    <property type="evidence" value="ECO:0007669"/>
    <property type="project" value="TreeGrafter"/>
</dbReference>
<dbReference type="PROSITE" id="PS51352">
    <property type="entry name" value="THIOREDOXIN_2"/>
    <property type="match status" value="1"/>
</dbReference>
<evidence type="ECO:0000313" key="2">
    <source>
        <dbReference type="EMBL" id="EST48719.1"/>
    </source>
</evidence>
<dbReference type="Gene3D" id="3.40.30.10">
    <property type="entry name" value="Glutaredoxin"/>
    <property type="match status" value="1"/>
</dbReference>
<dbReference type="InterPro" id="IPR051063">
    <property type="entry name" value="PDI"/>
</dbReference>
<evidence type="ECO:0000259" key="1">
    <source>
        <dbReference type="PROSITE" id="PS51352"/>
    </source>
</evidence>
<reference evidence="2" key="1">
    <citation type="journal article" date="2014" name="PLoS Genet.">
        <title>The Genome of Spironucleus salmonicida Highlights a Fish Pathogen Adapted to Fluctuating Environments.</title>
        <authorList>
            <person name="Xu F."/>
            <person name="Jerlstrom-Hultqvist J."/>
            <person name="Einarsson E."/>
            <person name="Astvaldsson A."/>
            <person name="Svard S.G."/>
            <person name="Andersson J.O."/>
        </authorList>
    </citation>
    <scope>NUCLEOTIDE SEQUENCE</scope>
</reference>
<sequence length="111" mass="12677">MFALLLQTEIQNLTSINFDNFILEKPTLLKFYSPYCSHCIRATSEIKKLAYGSELGFQIGQVDCSQNLYLCQEQLVSGYPTIVFISNGSRTLFEGKINSKSILKWVRDLLK</sequence>
<dbReference type="InterPro" id="IPR013766">
    <property type="entry name" value="Thioredoxin_domain"/>
</dbReference>
<dbReference type="EMBL" id="KI545978">
    <property type="protein sequence ID" value="EST48719.1"/>
    <property type="molecule type" value="Genomic_DNA"/>
</dbReference>
<organism evidence="2">
    <name type="scientific">Spironucleus salmonicida</name>
    <dbReference type="NCBI Taxonomy" id="348837"/>
    <lineage>
        <taxon>Eukaryota</taxon>
        <taxon>Metamonada</taxon>
        <taxon>Diplomonadida</taxon>
        <taxon>Hexamitidae</taxon>
        <taxon>Hexamitinae</taxon>
        <taxon>Spironucleus</taxon>
    </lineage>
</organism>
<dbReference type="PANTHER" id="PTHR45672">
    <property type="entry name" value="PROTEIN DISULFIDE-ISOMERASE C17H9.14C-RELATED"/>
    <property type="match status" value="1"/>
</dbReference>
<feature type="domain" description="Thioredoxin" evidence="1">
    <location>
        <begin position="1"/>
        <end position="111"/>
    </location>
</feature>
<dbReference type="GO" id="GO:0005783">
    <property type="term" value="C:endoplasmic reticulum"/>
    <property type="evidence" value="ECO:0007669"/>
    <property type="project" value="TreeGrafter"/>
</dbReference>
<dbReference type="GO" id="GO:0006457">
    <property type="term" value="P:protein folding"/>
    <property type="evidence" value="ECO:0007669"/>
    <property type="project" value="TreeGrafter"/>
</dbReference>
<dbReference type="SUPFAM" id="SSF52833">
    <property type="entry name" value="Thioredoxin-like"/>
    <property type="match status" value="1"/>
</dbReference>
<dbReference type="Pfam" id="PF00085">
    <property type="entry name" value="Thioredoxin"/>
    <property type="match status" value="1"/>
</dbReference>
<proteinExistence type="predicted"/>
<dbReference type="InterPro" id="IPR036249">
    <property type="entry name" value="Thioredoxin-like_sf"/>
</dbReference>